<evidence type="ECO:0000313" key="3">
    <source>
        <dbReference type="EMBL" id="NYS92419.1"/>
    </source>
</evidence>
<evidence type="ECO:0000256" key="1">
    <source>
        <dbReference type="SAM" id="MobiDB-lite"/>
    </source>
</evidence>
<dbReference type="Gene3D" id="2.40.420.20">
    <property type="match status" value="1"/>
</dbReference>
<gene>
    <name evidence="3" type="ORF">HZZ10_02585</name>
</gene>
<dbReference type="Proteomes" id="UP000561011">
    <property type="component" value="Unassembled WGS sequence"/>
</dbReference>
<reference evidence="3 4" key="1">
    <citation type="submission" date="2020-07" db="EMBL/GenBank/DDBJ databases">
        <title>MOT database genomes.</title>
        <authorList>
            <person name="Joseph S."/>
            <person name="Aduse-Opoku J."/>
            <person name="Hashim A."/>
            <person name="Wade W."/>
            <person name="Curtis M."/>
        </authorList>
    </citation>
    <scope>NUCLEOTIDE SEQUENCE [LARGE SCALE GENOMIC DNA]</scope>
    <source>
        <strain evidence="3 4">DSM 100099</strain>
    </source>
</reference>
<keyword evidence="4" id="KW-1185">Reference proteome</keyword>
<proteinExistence type="predicted"/>
<keyword evidence="2" id="KW-1133">Transmembrane helix</keyword>
<feature type="region of interest" description="Disordered" evidence="1">
    <location>
        <begin position="174"/>
        <end position="264"/>
    </location>
</feature>
<evidence type="ECO:0000313" key="4">
    <source>
        <dbReference type="Proteomes" id="UP000561011"/>
    </source>
</evidence>
<accession>A0A853EPA6</accession>
<dbReference type="EMBL" id="JACBYE010000004">
    <property type="protein sequence ID" value="NYS92419.1"/>
    <property type="molecule type" value="Genomic_DNA"/>
</dbReference>
<organism evidence="3 4">
    <name type="scientific">Sanguibacter inulinus</name>
    <dbReference type="NCBI Taxonomy" id="60922"/>
    <lineage>
        <taxon>Bacteria</taxon>
        <taxon>Bacillati</taxon>
        <taxon>Actinomycetota</taxon>
        <taxon>Actinomycetes</taxon>
        <taxon>Micrococcales</taxon>
        <taxon>Sanguibacteraceae</taxon>
        <taxon>Sanguibacter</taxon>
    </lineage>
</organism>
<evidence type="ECO:0000256" key="2">
    <source>
        <dbReference type="SAM" id="Phobius"/>
    </source>
</evidence>
<sequence length="435" mass="43764">MAVRTARPGRRAVVVAGVAAASLVAVGALVTTAWPSGSSDGGASPTAVERPARATVEVTREDLVVTQEAQGVVEFSGSREIKSSRPGTITWLPDVGTVLTRGSTVLRTDDQPVVLFLGETPLYRTLDGSGMRGSDVDVVAQNLVALGHLAAFPPGDVTGPRFAAAVSRWRTANGLRPVETASPDGAGPTGSQTDHEPTGAPALPGAVDGDQGGAGAEGTASTDGESQEPVVPTDDQGGEPSAAADAGAVEPPPVRTTSTTSVQTGEVVVLPEDVRVSAVLAQPGDAAEGAAVLRVTSTHKVIRLQGDDVPSAAVQQGGEVTVLLPGGAEVPGTVTEVGTTSEAGDATTSVLVDVADQETLTGVDSGPVTVRVTTERHDQVLAVPPAALLALREGGHALQLEDGTLVPVETGMFTDTRVEVSGDGVHEGLKVVTAS</sequence>
<comment type="caution">
    <text evidence="3">The sequence shown here is derived from an EMBL/GenBank/DDBJ whole genome shotgun (WGS) entry which is preliminary data.</text>
</comment>
<keyword evidence="2" id="KW-0472">Membrane</keyword>
<dbReference type="RefSeq" id="WP_218928362.1">
    <property type="nucleotide sequence ID" value="NZ_JACBYE010000004.1"/>
</dbReference>
<dbReference type="AlphaFoldDB" id="A0A853EPA6"/>
<feature type="compositionally biased region" description="Low complexity" evidence="1">
    <location>
        <begin position="255"/>
        <end position="264"/>
    </location>
</feature>
<feature type="transmembrane region" description="Helical" evidence="2">
    <location>
        <begin position="12"/>
        <end position="34"/>
    </location>
</feature>
<evidence type="ECO:0008006" key="5">
    <source>
        <dbReference type="Google" id="ProtNLM"/>
    </source>
</evidence>
<keyword evidence="2" id="KW-0812">Transmembrane</keyword>
<protein>
    <recommendedName>
        <fullName evidence="5">Peptidoglycan binding-like domain-containing protein</fullName>
    </recommendedName>
</protein>
<name>A0A853EPA6_9MICO</name>